<dbReference type="AlphaFoldDB" id="A0A382NFT2"/>
<dbReference type="InterPro" id="IPR013341">
    <property type="entry name" value="Mandelate_racemase_N_dom"/>
</dbReference>
<dbReference type="PANTHER" id="PTHR13794:SF58">
    <property type="entry name" value="MITOCHONDRIAL ENOLASE SUPERFAMILY MEMBER 1"/>
    <property type="match status" value="1"/>
</dbReference>
<dbReference type="CDD" id="cd03316">
    <property type="entry name" value="MR_like"/>
    <property type="match status" value="1"/>
</dbReference>
<dbReference type="PANTHER" id="PTHR13794">
    <property type="entry name" value="ENOLASE SUPERFAMILY, MANDELATE RACEMASE"/>
    <property type="match status" value="1"/>
</dbReference>
<dbReference type="SMART" id="SM00922">
    <property type="entry name" value="MR_MLE"/>
    <property type="match status" value="1"/>
</dbReference>
<feature type="non-terminal residue" evidence="5">
    <location>
        <position position="319"/>
    </location>
</feature>
<dbReference type="Gene3D" id="3.30.390.10">
    <property type="entry name" value="Enolase-like, N-terminal domain"/>
    <property type="match status" value="1"/>
</dbReference>
<reference evidence="5" key="1">
    <citation type="submission" date="2018-05" db="EMBL/GenBank/DDBJ databases">
        <authorList>
            <person name="Lanie J.A."/>
            <person name="Ng W.-L."/>
            <person name="Kazmierczak K.M."/>
            <person name="Andrzejewski T.M."/>
            <person name="Davidsen T.M."/>
            <person name="Wayne K.J."/>
            <person name="Tettelin H."/>
            <person name="Glass J.I."/>
            <person name="Rusch D."/>
            <person name="Podicherti R."/>
            <person name="Tsui H.-C.T."/>
            <person name="Winkler M.E."/>
        </authorList>
    </citation>
    <scope>NUCLEOTIDE SEQUENCE</scope>
</reference>
<dbReference type="GO" id="GO:0000287">
    <property type="term" value="F:magnesium ion binding"/>
    <property type="evidence" value="ECO:0007669"/>
    <property type="project" value="TreeGrafter"/>
</dbReference>
<name>A0A382NFT2_9ZZZZ</name>
<dbReference type="SUPFAM" id="SSF54826">
    <property type="entry name" value="Enolase N-terminal domain-like"/>
    <property type="match status" value="1"/>
</dbReference>
<comment type="cofactor">
    <cofactor evidence="1">
        <name>Mg(2+)</name>
        <dbReference type="ChEBI" id="CHEBI:18420"/>
    </cofactor>
</comment>
<dbReference type="SFLD" id="SFLDG00179">
    <property type="entry name" value="mandelate_racemase"/>
    <property type="match status" value="1"/>
</dbReference>
<gene>
    <name evidence="5" type="ORF">METZ01_LOCUS311285</name>
</gene>
<dbReference type="GO" id="GO:0016052">
    <property type="term" value="P:carbohydrate catabolic process"/>
    <property type="evidence" value="ECO:0007669"/>
    <property type="project" value="TreeGrafter"/>
</dbReference>
<proteinExistence type="predicted"/>
<dbReference type="PROSITE" id="PS00908">
    <property type="entry name" value="MR_MLE_1"/>
    <property type="match status" value="1"/>
</dbReference>
<evidence type="ECO:0000259" key="4">
    <source>
        <dbReference type="SMART" id="SM00922"/>
    </source>
</evidence>
<dbReference type="GO" id="GO:0016836">
    <property type="term" value="F:hydro-lyase activity"/>
    <property type="evidence" value="ECO:0007669"/>
    <property type="project" value="TreeGrafter"/>
</dbReference>
<dbReference type="EMBL" id="UINC01099287">
    <property type="protein sequence ID" value="SVC58431.1"/>
    <property type="molecule type" value="Genomic_DNA"/>
</dbReference>
<dbReference type="Pfam" id="PF13378">
    <property type="entry name" value="MR_MLE_C"/>
    <property type="match status" value="1"/>
</dbReference>
<keyword evidence="2" id="KW-0479">Metal-binding</keyword>
<evidence type="ECO:0000313" key="5">
    <source>
        <dbReference type="EMBL" id="SVC58431.1"/>
    </source>
</evidence>
<dbReference type="InterPro" id="IPR029017">
    <property type="entry name" value="Enolase-like_N"/>
</dbReference>
<dbReference type="InterPro" id="IPR029065">
    <property type="entry name" value="Enolase_C-like"/>
</dbReference>
<feature type="domain" description="Mandelate racemase/muconate lactonizing enzyme C-terminal" evidence="4">
    <location>
        <begin position="144"/>
        <end position="240"/>
    </location>
</feature>
<dbReference type="SFLD" id="SFLDS00001">
    <property type="entry name" value="Enolase"/>
    <property type="match status" value="1"/>
</dbReference>
<dbReference type="InterPro" id="IPR036849">
    <property type="entry name" value="Enolase-like_C_sf"/>
</dbReference>
<dbReference type="Gene3D" id="3.20.20.120">
    <property type="entry name" value="Enolase-like C-terminal domain"/>
    <property type="match status" value="1"/>
</dbReference>
<dbReference type="InterPro" id="IPR013342">
    <property type="entry name" value="Mandelate_racemase_C"/>
</dbReference>
<dbReference type="InterPro" id="IPR046945">
    <property type="entry name" value="RHMD-like"/>
</dbReference>
<evidence type="ECO:0000256" key="2">
    <source>
        <dbReference type="ARBA" id="ARBA00022723"/>
    </source>
</evidence>
<keyword evidence="3" id="KW-0460">Magnesium</keyword>
<dbReference type="GO" id="GO:0009063">
    <property type="term" value="P:amino acid catabolic process"/>
    <property type="evidence" value="ECO:0007669"/>
    <property type="project" value="InterPro"/>
</dbReference>
<evidence type="ECO:0000256" key="1">
    <source>
        <dbReference type="ARBA" id="ARBA00001946"/>
    </source>
</evidence>
<dbReference type="SUPFAM" id="SSF51604">
    <property type="entry name" value="Enolase C-terminal domain-like"/>
    <property type="match status" value="1"/>
</dbReference>
<evidence type="ECO:0000256" key="3">
    <source>
        <dbReference type="ARBA" id="ARBA00022842"/>
    </source>
</evidence>
<organism evidence="5">
    <name type="scientific">marine metagenome</name>
    <dbReference type="NCBI Taxonomy" id="408172"/>
    <lineage>
        <taxon>unclassified sequences</taxon>
        <taxon>metagenomes</taxon>
        <taxon>ecological metagenomes</taxon>
    </lineage>
</organism>
<protein>
    <recommendedName>
        <fullName evidence="4">Mandelate racemase/muconate lactonizing enzyme C-terminal domain-containing protein</fullName>
    </recommendedName>
</protein>
<accession>A0A382NFT2</accession>
<sequence length="319" mass="35003">MRIEQVEIFHLCFEYPEAQRFRYAGGVCTARLTSIVRLRTDTGLVGVGSAYSHPGMMDLVLRGQLVDLLVGEDATDVEGLWDRMYGMTRWYGRKGAAMTAIGAVDVALWDLRGKAAGKPVYELLGGSDSTCPAYASNLLWKDSPEELAEEAAGYVQAGFLRMKMRLARTEDYDRAAVLAVREAIGPDRDLMVDASMRYHPELAKRMGDFFAEQGVFWYEEPFAPEDLDSYVGLRGKVGVPIAAGENEFGLQGFRELARTGAVDILQPDVSRCGGLTETWRVLQMAEEHGLRAATHTWSDAIAVIANAHAISASPVGITV</sequence>
<dbReference type="Pfam" id="PF02746">
    <property type="entry name" value="MR_MLE_N"/>
    <property type="match status" value="1"/>
</dbReference>
<dbReference type="InterPro" id="IPR018110">
    <property type="entry name" value="Mandel_Rmase/mucon_lact_enz_CS"/>
</dbReference>